<dbReference type="KEGG" id="dti:Desti_3969"/>
<dbReference type="HOGENOM" id="CLU_3373422_0_0_7"/>
<name>I4CAM0_DESTA</name>
<evidence type="ECO:0000313" key="1">
    <source>
        <dbReference type="EMBL" id="AFM26611.1"/>
    </source>
</evidence>
<dbReference type="Proteomes" id="UP000006055">
    <property type="component" value="Chromosome"/>
</dbReference>
<dbReference type="AlphaFoldDB" id="I4CAM0"/>
<proteinExistence type="predicted"/>
<protein>
    <submittedName>
        <fullName evidence="1">Uncharacterized protein</fullName>
    </submittedName>
</protein>
<keyword evidence="2" id="KW-1185">Reference proteome</keyword>
<reference evidence="2" key="1">
    <citation type="submission" date="2012-06" db="EMBL/GenBank/DDBJ databases">
        <title>Complete sequence of chromosome of Desulfomonile tiedjei DSM 6799.</title>
        <authorList>
            <person name="Lucas S."/>
            <person name="Copeland A."/>
            <person name="Lapidus A."/>
            <person name="Glavina del Rio T."/>
            <person name="Dalin E."/>
            <person name="Tice H."/>
            <person name="Bruce D."/>
            <person name="Goodwin L."/>
            <person name="Pitluck S."/>
            <person name="Peters L."/>
            <person name="Ovchinnikova G."/>
            <person name="Zeytun A."/>
            <person name="Lu M."/>
            <person name="Kyrpides N."/>
            <person name="Mavromatis K."/>
            <person name="Ivanova N."/>
            <person name="Brettin T."/>
            <person name="Detter J.C."/>
            <person name="Han C."/>
            <person name="Larimer F."/>
            <person name="Land M."/>
            <person name="Hauser L."/>
            <person name="Markowitz V."/>
            <person name="Cheng J.-F."/>
            <person name="Hugenholtz P."/>
            <person name="Woyke T."/>
            <person name="Wu D."/>
            <person name="Spring S."/>
            <person name="Schroeder M."/>
            <person name="Brambilla E."/>
            <person name="Klenk H.-P."/>
            <person name="Eisen J.A."/>
        </authorList>
    </citation>
    <scope>NUCLEOTIDE SEQUENCE [LARGE SCALE GENOMIC DNA]</scope>
    <source>
        <strain evidence="2">ATCC 49306 / DSM 6799 / DCB-1</strain>
    </source>
</reference>
<sequence>MAFFILGGAHSGSRDPKLSTGFAPVAKSTAVWIP</sequence>
<accession>I4CAM0</accession>
<dbReference type="EMBL" id="CP003360">
    <property type="protein sequence ID" value="AFM26611.1"/>
    <property type="molecule type" value="Genomic_DNA"/>
</dbReference>
<gene>
    <name evidence="1" type="ordered locus">Desti_3969</name>
</gene>
<evidence type="ECO:0000313" key="2">
    <source>
        <dbReference type="Proteomes" id="UP000006055"/>
    </source>
</evidence>
<organism evidence="1 2">
    <name type="scientific">Desulfomonile tiedjei (strain ATCC 49306 / DSM 6799 / DCB-1)</name>
    <dbReference type="NCBI Taxonomy" id="706587"/>
    <lineage>
        <taxon>Bacteria</taxon>
        <taxon>Pseudomonadati</taxon>
        <taxon>Thermodesulfobacteriota</taxon>
        <taxon>Desulfomonilia</taxon>
        <taxon>Desulfomonilales</taxon>
        <taxon>Desulfomonilaceae</taxon>
        <taxon>Desulfomonile</taxon>
    </lineage>
</organism>